<accession>M3FWQ1</accession>
<dbReference type="BioCyc" id="LINT1001599:G11K9-5007-MONOMER"/>
<gene>
    <name evidence="2" type="ORF">LEP1GSC151_4785</name>
</gene>
<sequence>MYSIFVKLNLKMNLAIQLLKKNRILIFHITTSFIFLFSVYTYFYTIRKYSVNFPFGDDYNTILGFLDLWEKGHSKISIYFLNTMNID</sequence>
<evidence type="ECO:0000313" key="3">
    <source>
        <dbReference type="Proteomes" id="UP000011776"/>
    </source>
</evidence>
<dbReference type="Proteomes" id="UP000011776">
    <property type="component" value="Unassembled WGS sequence"/>
</dbReference>
<proteinExistence type="predicted"/>
<evidence type="ECO:0000313" key="2">
    <source>
        <dbReference type="EMBL" id="EMG11879.1"/>
    </source>
</evidence>
<organism evidence="2 3">
    <name type="scientific">Leptospira interrogans serovar Grippotyphosa str. LT2186</name>
    <dbReference type="NCBI Taxonomy" id="1001599"/>
    <lineage>
        <taxon>Bacteria</taxon>
        <taxon>Pseudomonadati</taxon>
        <taxon>Spirochaetota</taxon>
        <taxon>Spirochaetia</taxon>
        <taxon>Leptospirales</taxon>
        <taxon>Leptospiraceae</taxon>
        <taxon>Leptospira</taxon>
    </lineage>
</organism>
<protein>
    <submittedName>
        <fullName evidence="2">Uncharacterized protein</fullName>
    </submittedName>
</protein>
<comment type="caution">
    <text evidence="2">The sequence shown here is derived from an EMBL/GenBank/DDBJ whole genome shotgun (WGS) entry which is preliminary data.</text>
</comment>
<keyword evidence="1" id="KW-0472">Membrane</keyword>
<keyword evidence="1" id="KW-0812">Transmembrane</keyword>
<dbReference type="EMBL" id="AFME02000138">
    <property type="protein sequence ID" value="EMG11879.1"/>
    <property type="molecule type" value="Genomic_DNA"/>
</dbReference>
<feature type="transmembrane region" description="Helical" evidence="1">
    <location>
        <begin position="24"/>
        <end position="43"/>
    </location>
</feature>
<dbReference type="AlphaFoldDB" id="M3FWQ1"/>
<evidence type="ECO:0000256" key="1">
    <source>
        <dbReference type="SAM" id="Phobius"/>
    </source>
</evidence>
<keyword evidence="1" id="KW-1133">Transmembrane helix</keyword>
<name>M3FWQ1_LEPIR</name>
<reference evidence="2 3" key="1">
    <citation type="submission" date="2013-02" db="EMBL/GenBank/DDBJ databases">
        <authorList>
            <person name="Harkins D.M."/>
            <person name="Durkin A.S."/>
            <person name="Brinkac L.M."/>
            <person name="Haft D.H."/>
            <person name="Selengut J.D."/>
            <person name="Sanka R."/>
            <person name="DePew J."/>
            <person name="Purushe J."/>
            <person name="Tulsiani S.M."/>
            <person name="Graham G.C."/>
            <person name="Burns M.-A."/>
            <person name="Dohnt M.F."/>
            <person name="Smythe L.D."/>
            <person name="McKay D.B."/>
            <person name="Craig S.B."/>
            <person name="Vinetz J.M."/>
            <person name="Sutton G.G."/>
            <person name="Nierman W.C."/>
            <person name="Fouts D.E."/>
        </authorList>
    </citation>
    <scope>NUCLEOTIDE SEQUENCE [LARGE SCALE GENOMIC DNA]</scope>
    <source>
        <strain evidence="2 3">LT2186</strain>
    </source>
</reference>